<evidence type="ECO:0000313" key="2">
    <source>
        <dbReference type="EMBL" id="KAJ6627593.1"/>
    </source>
</evidence>
<accession>A0A9Q0MLI9</accession>
<evidence type="ECO:0000256" key="1">
    <source>
        <dbReference type="SAM" id="MobiDB-lite"/>
    </source>
</evidence>
<sequence>TLEMDLVFKVKRKSFATKSDGSISVLIKCPVETCVEGYTVTFKGYRNKNIKKPENATSKATARWQYSALKNHLLRYHSNGGSMNSDDVSLADSVDNSINEKANDGNAREQNRTDGRKSGPKPTFQDVVNHGGSREQNPIDGGTSEESSELHFGRDACAGRQFENGTVNESDLWLLDNGWLDQRLVVQENWRPQSNWYRDIEDNNPNLDSLSHWDGIIDVT</sequence>
<dbReference type="AlphaFoldDB" id="A0A9Q0MLI9"/>
<dbReference type="EMBL" id="WJQU01003110">
    <property type="protein sequence ID" value="KAJ6627593.1"/>
    <property type="molecule type" value="Genomic_DNA"/>
</dbReference>
<dbReference type="Proteomes" id="UP001151699">
    <property type="component" value="Unassembled WGS sequence"/>
</dbReference>
<keyword evidence="3" id="KW-1185">Reference proteome</keyword>
<comment type="caution">
    <text evidence="2">The sequence shown here is derived from an EMBL/GenBank/DDBJ whole genome shotgun (WGS) entry which is preliminary data.</text>
</comment>
<evidence type="ECO:0000313" key="3">
    <source>
        <dbReference type="Proteomes" id="UP001151699"/>
    </source>
</evidence>
<protein>
    <submittedName>
        <fullName evidence="2">Uncharacterized protein</fullName>
    </submittedName>
</protein>
<feature type="compositionally biased region" description="Basic and acidic residues" evidence="1">
    <location>
        <begin position="101"/>
        <end position="117"/>
    </location>
</feature>
<feature type="non-terminal residue" evidence="2">
    <location>
        <position position="1"/>
    </location>
</feature>
<feature type="region of interest" description="Disordered" evidence="1">
    <location>
        <begin position="97"/>
        <end position="150"/>
    </location>
</feature>
<proteinExistence type="predicted"/>
<reference evidence="2" key="1">
    <citation type="submission" date="2022-07" db="EMBL/GenBank/DDBJ databases">
        <authorList>
            <person name="Trinca V."/>
            <person name="Uliana J.V.C."/>
            <person name="Torres T.T."/>
            <person name="Ward R.J."/>
            <person name="Monesi N."/>
        </authorList>
    </citation>
    <scope>NUCLEOTIDE SEQUENCE</scope>
    <source>
        <strain evidence="2">HSMRA1968</strain>
        <tissue evidence="2">Whole embryos</tissue>
    </source>
</reference>
<gene>
    <name evidence="2" type="ORF">Bhyg_16592</name>
</gene>
<name>A0A9Q0MLI9_9DIPT</name>
<organism evidence="2 3">
    <name type="scientific">Pseudolycoriella hygida</name>
    <dbReference type="NCBI Taxonomy" id="35572"/>
    <lineage>
        <taxon>Eukaryota</taxon>
        <taxon>Metazoa</taxon>
        <taxon>Ecdysozoa</taxon>
        <taxon>Arthropoda</taxon>
        <taxon>Hexapoda</taxon>
        <taxon>Insecta</taxon>
        <taxon>Pterygota</taxon>
        <taxon>Neoptera</taxon>
        <taxon>Endopterygota</taxon>
        <taxon>Diptera</taxon>
        <taxon>Nematocera</taxon>
        <taxon>Sciaroidea</taxon>
        <taxon>Sciaridae</taxon>
        <taxon>Pseudolycoriella</taxon>
    </lineage>
</organism>